<accession>A0AAV9Z7V0</accession>
<protein>
    <submittedName>
        <fullName evidence="2">Uncharacterized protein</fullName>
    </submittedName>
</protein>
<feature type="region of interest" description="Disordered" evidence="1">
    <location>
        <begin position="119"/>
        <end position="152"/>
    </location>
</feature>
<gene>
    <name evidence="2" type="ORF">R3P38DRAFT_3240020</name>
</gene>
<evidence type="ECO:0000313" key="2">
    <source>
        <dbReference type="EMBL" id="KAK6974140.1"/>
    </source>
</evidence>
<evidence type="ECO:0000256" key="1">
    <source>
        <dbReference type="SAM" id="MobiDB-lite"/>
    </source>
</evidence>
<dbReference type="AlphaFoldDB" id="A0AAV9Z7V0"/>
<feature type="region of interest" description="Disordered" evidence="1">
    <location>
        <begin position="21"/>
        <end position="62"/>
    </location>
</feature>
<dbReference type="EMBL" id="JAWWNJ010000188">
    <property type="protein sequence ID" value="KAK6974140.1"/>
    <property type="molecule type" value="Genomic_DNA"/>
</dbReference>
<feature type="region of interest" description="Disordered" evidence="1">
    <location>
        <begin position="177"/>
        <end position="196"/>
    </location>
</feature>
<organism evidence="2 3">
    <name type="scientific">Favolaschia claudopus</name>
    <dbReference type="NCBI Taxonomy" id="2862362"/>
    <lineage>
        <taxon>Eukaryota</taxon>
        <taxon>Fungi</taxon>
        <taxon>Dikarya</taxon>
        <taxon>Basidiomycota</taxon>
        <taxon>Agaricomycotina</taxon>
        <taxon>Agaricomycetes</taxon>
        <taxon>Agaricomycetidae</taxon>
        <taxon>Agaricales</taxon>
        <taxon>Marasmiineae</taxon>
        <taxon>Mycenaceae</taxon>
        <taxon>Favolaschia</taxon>
    </lineage>
</organism>
<comment type="caution">
    <text evidence="2">The sequence shown here is derived from an EMBL/GenBank/DDBJ whole genome shotgun (WGS) entry which is preliminary data.</text>
</comment>
<name>A0AAV9Z7V0_9AGAR</name>
<keyword evidence="3" id="KW-1185">Reference proteome</keyword>
<feature type="compositionally biased region" description="Basic and acidic residues" evidence="1">
    <location>
        <begin position="178"/>
        <end position="196"/>
    </location>
</feature>
<sequence length="196" mass="20643">MAAALVGGGAVAVGYTVSVSASSSASLSAASKSRKKKGGAKPGKDGRGVSAGAFTKQKSKRKDEQILASRLYFDLRPARHGTILFPPREAEDDSALEEVLPLSGATHAASTTAVGEVRTMTPTPPTVVPASVSQTGKKKSSSSPAPAGGEIIDDGWTLDARRAWLWLFICRTRSRRGRGYDDERERVAESEDRRGG</sequence>
<reference evidence="2 3" key="1">
    <citation type="journal article" date="2024" name="J Genomics">
        <title>Draft genome sequencing and assembly of Favolaschia claudopus CIRM-BRFM 2984 isolated from oak limbs.</title>
        <authorList>
            <person name="Navarro D."/>
            <person name="Drula E."/>
            <person name="Chaduli D."/>
            <person name="Cazenave R."/>
            <person name="Ahrendt S."/>
            <person name="Wang J."/>
            <person name="Lipzen A."/>
            <person name="Daum C."/>
            <person name="Barry K."/>
            <person name="Grigoriev I.V."/>
            <person name="Favel A."/>
            <person name="Rosso M.N."/>
            <person name="Martin F."/>
        </authorList>
    </citation>
    <scope>NUCLEOTIDE SEQUENCE [LARGE SCALE GENOMIC DNA]</scope>
    <source>
        <strain evidence="2 3">CIRM-BRFM 2984</strain>
    </source>
</reference>
<feature type="compositionally biased region" description="Low complexity" evidence="1">
    <location>
        <begin position="21"/>
        <end position="31"/>
    </location>
</feature>
<proteinExistence type="predicted"/>
<dbReference type="Proteomes" id="UP001362999">
    <property type="component" value="Unassembled WGS sequence"/>
</dbReference>
<evidence type="ECO:0000313" key="3">
    <source>
        <dbReference type="Proteomes" id="UP001362999"/>
    </source>
</evidence>